<organism evidence="5 6">
    <name type="scientific">Paenibacillus popilliae</name>
    <name type="common">Bacillus popilliae</name>
    <dbReference type="NCBI Taxonomy" id="78057"/>
    <lineage>
        <taxon>Bacteria</taxon>
        <taxon>Bacillati</taxon>
        <taxon>Bacillota</taxon>
        <taxon>Bacilli</taxon>
        <taxon>Bacillales</taxon>
        <taxon>Paenibacillaceae</taxon>
        <taxon>Paenibacillus</taxon>
    </lineage>
</organism>
<dbReference type="PRINTS" id="PR00036">
    <property type="entry name" value="HTHLACI"/>
</dbReference>
<protein>
    <submittedName>
        <fullName evidence="5">LacI family transcriptional regulator</fullName>
    </submittedName>
</protein>
<reference evidence="5 6" key="1">
    <citation type="submission" date="2018-03" db="EMBL/GenBank/DDBJ databases">
        <title>Aerobic endospore-forming bacteria genome sequencing and assembly.</title>
        <authorList>
            <person name="Cavalcante D.A."/>
            <person name="Driks A."/>
            <person name="Putonti C."/>
            <person name="De-Souza M.T."/>
        </authorList>
    </citation>
    <scope>NUCLEOTIDE SEQUENCE [LARGE SCALE GENOMIC DNA]</scope>
    <source>
        <strain evidence="5 6">SDF0028</strain>
    </source>
</reference>
<dbReference type="Gene3D" id="1.10.260.40">
    <property type="entry name" value="lambda repressor-like DNA-binding domains"/>
    <property type="match status" value="1"/>
</dbReference>
<name>A0ABY3ASU4_PAEPP</name>
<dbReference type="PROSITE" id="PS50932">
    <property type="entry name" value="HTH_LACI_2"/>
    <property type="match status" value="1"/>
</dbReference>
<evidence type="ECO:0000259" key="4">
    <source>
        <dbReference type="PROSITE" id="PS50932"/>
    </source>
</evidence>
<keyword evidence="1" id="KW-0805">Transcription regulation</keyword>
<comment type="caution">
    <text evidence="5">The sequence shown here is derived from an EMBL/GenBank/DDBJ whole genome shotgun (WGS) entry which is preliminary data.</text>
</comment>
<dbReference type="Gene3D" id="3.40.50.2300">
    <property type="match status" value="2"/>
</dbReference>
<dbReference type="PANTHER" id="PTHR30146">
    <property type="entry name" value="LACI-RELATED TRANSCRIPTIONAL REPRESSOR"/>
    <property type="match status" value="1"/>
</dbReference>
<dbReference type="InterPro" id="IPR046335">
    <property type="entry name" value="LacI/GalR-like_sensor"/>
</dbReference>
<dbReference type="CDD" id="cd01392">
    <property type="entry name" value="HTH_LacI"/>
    <property type="match status" value="1"/>
</dbReference>
<evidence type="ECO:0000256" key="3">
    <source>
        <dbReference type="ARBA" id="ARBA00023163"/>
    </source>
</evidence>
<gene>
    <name evidence="5" type="ORF">C7Y44_21060</name>
</gene>
<dbReference type="SMART" id="SM00354">
    <property type="entry name" value="HTH_LACI"/>
    <property type="match status" value="1"/>
</dbReference>
<dbReference type="Pfam" id="PF00356">
    <property type="entry name" value="LacI"/>
    <property type="match status" value="1"/>
</dbReference>
<proteinExistence type="predicted"/>
<evidence type="ECO:0000313" key="5">
    <source>
        <dbReference type="EMBL" id="TQR43627.1"/>
    </source>
</evidence>
<feature type="domain" description="HTH lacI-type" evidence="4">
    <location>
        <begin position="56"/>
        <end position="110"/>
    </location>
</feature>
<dbReference type="SUPFAM" id="SSF53822">
    <property type="entry name" value="Periplasmic binding protein-like I"/>
    <property type="match status" value="1"/>
</dbReference>
<dbReference type="EMBL" id="SADY01000006">
    <property type="protein sequence ID" value="TQR43627.1"/>
    <property type="molecule type" value="Genomic_DNA"/>
</dbReference>
<sequence>MIPNTSGFLKKSDAAYFEQSLTGEWRSPFSFCCIMRNKEKTYTRSAKNDEEFPMKSTIYDVAKAAGVSIATVSKVVNQTGNISAKTREHVLHIMKELQYQPSVVASALTGKKTSTFGLLISDLANPFFAEVARNLEDQAQASGYSIVMCSTDNKDDKGLNYISLLQRKQIDGLIIACQFTKWSQLEDYITDSLPIVLFSKDITSLTMHTVTVDDYKGGYEAIRHLLQLGHTDIGIITEDSPSGEHRVRGAKQAMKDAEIEPNEQWITVVHSSVAEGCSGANQILQQSTRPTAIFTCNDLLAVGAMQSAHQIGLQVPNDLSIIGFDDTILSQIVVPRLTTIAQPIPDMAKETIQLLLRQADNPDMPKQKIVFQPQLVSGDSTQVRETDGK</sequence>
<keyword evidence="3" id="KW-0804">Transcription</keyword>
<dbReference type="SUPFAM" id="SSF47413">
    <property type="entry name" value="lambda repressor-like DNA-binding domains"/>
    <property type="match status" value="1"/>
</dbReference>
<dbReference type="PANTHER" id="PTHR30146:SF147">
    <property type="entry name" value="HTH-TYPE TRANSCRIPTIONAL REGULATOR DEGA"/>
    <property type="match status" value="1"/>
</dbReference>
<dbReference type="InterPro" id="IPR028082">
    <property type="entry name" value="Peripla_BP_I"/>
</dbReference>
<dbReference type="InterPro" id="IPR010982">
    <property type="entry name" value="Lambda_DNA-bd_dom_sf"/>
</dbReference>
<dbReference type="PROSITE" id="PS00356">
    <property type="entry name" value="HTH_LACI_1"/>
    <property type="match status" value="1"/>
</dbReference>
<accession>A0ABY3ASU4</accession>
<dbReference type="Proteomes" id="UP000316208">
    <property type="component" value="Unassembled WGS sequence"/>
</dbReference>
<keyword evidence="6" id="KW-1185">Reference proteome</keyword>
<evidence type="ECO:0000256" key="2">
    <source>
        <dbReference type="ARBA" id="ARBA00023125"/>
    </source>
</evidence>
<dbReference type="InterPro" id="IPR000843">
    <property type="entry name" value="HTH_LacI"/>
</dbReference>
<evidence type="ECO:0000256" key="1">
    <source>
        <dbReference type="ARBA" id="ARBA00023015"/>
    </source>
</evidence>
<dbReference type="Pfam" id="PF13377">
    <property type="entry name" value="Peripla_BP_3"/>
    <property type="match status" value="1"/>
</dbReference>
<evidence type="ECO:0000313" key="6">
    <source>
        <dbReference type="Proteomes" id="UP000316208"/>
    </source>
</evidence>
<keyword evidence="2" id="KW-0238">DNA-binding</keyword>
<dbReference type="CDD" id="cd06267">
    <property type="entry name" value="PBP1_LacI_sugar_binding-like"/>
    <property type="match status" value="1"/>
</dbReference>